<protein>
    <submittedName>
        <fullName evidence="1">Uncharacterized protein</fullName>
    </submittedName>
</protein>
<dbReference type="Pfam" id="PF19474">
    <property type="entry name" value="DUF6011"/>
    <property type="match status" value="1"/>
</dbReference>
<reference evidence="1 2" key="1">
    <citation type="submission" date="2016-11" db="EMBL/GenBank/DDBJ databases">
        <authorList>
            <person name="Jaros S."/>
            <person name="Januszkiewicz K."/>
            <person name="Wedrychowicz H."/>
        </authorList>
    </citation>
    <scope>NUCLEOTIDE SEQUENCE [LARGE SCALE GENOMIC DNA]</scope>
    <source>
        <strain evidence="1 2">DSM 17918</strain>
    </source>
</reference>
<dbReference type="STRING" id="1121256.SAMN02746089_02509"/>
<evidence type="ECO:0000313" key="1">
    <source>
        <dbReference type="EMBL" id="SHF76242.1"/>
    </source>
</evidence>
<organism evidence="1 2">
    <name type="scientific">Caldanaerobius fijiensis DSM 17918</name>
    <dbReference type="NCBI Taxonomy" id="1121256"/>
    <lineage>
        <taxon>Bacteria</taxon>
        <taxon>Bacillati</taxon>
        <taxon>Bacillota</taxon>
        <taxon>Clostridia</taxon>
        <taxon>Thermoanaerobacterales</taxon>
        <taxon>Thermoanaerobacteraceae</taxon>
        <taxon>Caldanaerobius</taxon>
    </lineage>
</organism>
<gene>
    <name evidence="1" type="ORF">SAMN02746089_02509</name>
</gene>
<sequence>MQRVPEPHPTCQRCGRPLKNPHSVELGLGPTCARKIYAERQVTMDLSTYVSKKAAV</sequence>
<accession>A0A1M5EAW0</accession>
<proteinExistence type="predicted"/>
<evidence type="ECO:0000313" key="2">
    <source>
        <dbReference type="Proteomes" id="UP000184088"/>
    </source>
</evidence>
<dbReference type="RefSeq" id="WP_268761651.1">
    <property type="nucleotide sequence ID" value="NZ_FQVH01000043.1"/>
</dbReference>
<dbReference type="EMBL" id="FQVH01000043">
    <property type="protein sequence ID" value="SHF76242.1"/>
    <property type="molecule type" value="Genomic_DNA"/>
</dbReference>
<name>A0A1M5EAW0_9THEO</name>
<dbReference type="InterPro" id="IPR046053">
    <property type="entry name" value="DUF6011"/>
</dbReference>
<dbReference type="Proteomes" id="UP000184088">
    <property type="component" value="Unassembled WGS sequence"/>
</dbReference>
<dbReference type="AlphaFoldDB" id="A0A1M5EAW0"/>
<keyword evidence="2" id="KW-1185">Reference proteome</keyword>